<gene>
    <name evidence="1" type="ORF">PY07336</name>
</gene>
<proteinExistence type="predicted"/>
<reference evidence="1 2" key="1">
    <citation type="journal article" date="2002" name="Nature">
        <title>Genome sequence and comparative analysis of the model rodent malaria parasite Plasmodium yoelii yoelii.</title>
        <authorList>
            <person name="Carlton J.M."/>
            <person name="Angiuoli S.V."/>
            <person name="Suh B.B."/>
            <person name="Kooij T.W."/>
            <person name="Pertea M."/>
            <person name="Silva J.C."/>
            <person name="Ermolaeva M.D."/>
            <person name="Allen J.E."/>
            <person name="Selengut J.D."/>
            <person name="Koo H.L."/>
            <person name="Peterson J.D."/>
            <person name="Pop M."/>
            <person name="Kosack D.S."/>
            <person name="Shumway M.F."/>
            <person name="Bidwell S.L."/>
            <person name="Shallom S.J."/>
            <person name="van Aken S.E."/>
            <person name="Riedmuller S.B."/>
            <person name="Feldblyum T.V."/>
            <person name="Cho J.K."/>
            <person name="Quackenbush J."/>
            <person name="Sedegah M."/>
            <person name="Shoaibi A."/>
            <person name="Cummings L.M."/>
            <person name="Florens L."/>
            <person name="Yates J.R."/>
            <person name="Raine J.D."/>
            <person name="Sinden R.E."/>
            <person name="Harris M.A."/>
            <person name="Cunningham D.A."/>
            <person name="Preiser P.R."/>
            <person name="Bergman L.W."/>
            <person name="Vaidya A.B."/>
            <person name="van Lin L.H."/>
            <person name="Janse C.J."/>
            <person name="Waters A.P."/>
            <person name="Smith H.O."/>
            <person name="White O.R."/>
            <person name="Salzberg S.L."/>
            <person name="Venter J.C."/>
            <person name="Fraser C.M."/>
            <person name="Hoffman S.L."/>
            <person name="Gardner M.J."/>
            <person name="Carucci D.J."/>
        </authorList>
    </citation>
    <scope>NUCLEOTIDE SEQUENCE [LARGE SCALE GENOMIC DNA]</scope>
    <source>
        <strain evidence="1 2">17XNL</strain>
    </source>
</reference>
<evidence type="ECO:0000313" key="2">
    <source>
        <dbReference type="Proteomes" id="UP000008553"/>
    </source>
</evidence>
<comment type="caution">
    <text evidence="1">The sequence shown here is derived from an EMBL/GenBank/DDBJ whole genome shotgun (WGS) entry which is preliminary data.</text>
</comment>
<organism evidence="1 2">
    <name type="scientific">Plasmodium yoelii yoelii</name>
    <dbReference type="NCBI Taxonomy" id="73239"/>
    <lineage>
        <taxon>Eukaryota</taxon>
        <taxon>Sar</taxon>
        <taxon>Alveolata</taxon>
        <taxon>Apicomplexa</taxon>
        <taxon>Aconoidasida</taxon>
        <taxon>Haemosporida</taxon>
        <taxon>Plasmodiidae</taxon>
        <taxon>Plasmodium</taxon>
        <taxon>Plasmodium (Vinckeia)</taxon>
    </lineage>
</organism>
<dbReference type="AlphaFoldDB" id="Q7R887"/>
<accession>Q7R887</accession>
<dbReference type="PaxDb" id="73239-Q7R887"/>
<name>Q7R887_PLAYO</name>
<dbReference type="Proteomes" id="UP000008553">
    <property type="component" value="Unassembled WGS sequence"/>
</dbReference>
<sequence length="35" mass="4200">MQVDVQYKDENEDNRCNRFSRMNPASVLKKKLNVE</sequence>
<dbReference type="EMBL" id="AABL01002666">
    <property type="protein sequence ID" value="EAA19741.1"/>
    <property type="molecule type" value="Genomic_DNA"/>
</dbReference>
<keyword evidence="2" id="KW-1185">Reference proteome</keyword>
<evidence type="ECO:0000313" key="1">
    <source>
        <dbReference type="EMBL" id="EAA19741.1"/>
    </source>
</evidence>
<dbReference type="InParanoid" id="Q7R887"/>
<protein>
    <submittedName>
        <fullName evidence="1">Uncharacterized protein</fullName>
    </submittedName>
</protein>